<dbReference type="RefSeq" id="WP_307410158.1">
    <property type="nucleotide sequence ID" value="NZ_JAUSUR010000007.1"/>
</dbReference>
<evidence type="ECO:0000256" key="1">
    <source>
        <dbReference type="SAM" id="Phobius"/>
    </source>
</evidence>
<keyword evidence="1" id="KW-1133">Transmembrane helix</keyword>
<dbReference type="Proteomes" id="UP001230220">
    <property type="component" value="Unassembled WGS sequence"/>
</dbReference>
<evidence type="ECO:0000313" key="3">
    <source>
        <dbReference type="Proteomes" id="UP001230220"/>
    </source>
</evidence>
<name>A0ABU0E6Q6_9FIRM</name>
<feature type="transmembrane region" description="Helical" evidence="1">
    <location>
        <begin position="6"/>
        <end position="25"/>
    </location>
</feature>
<protein>
    <submittedName>
        <fullName evidence="2">Uncharacterized protein</fullName>
    </submittedName>
</protein>
<gene>
    <name evidence="2" type="ORF">J2S15_003244</name>
</gene>
<dbReference type="EMBL" id="JAUSUR010000007">
    <property type="protein sequence ID" value="MDQ0362490.1"/>
    <property type="molecule type" value="Genomic_DNA"/>
</dbReference>
<keyword evidence="1" id="KW-0472">Membrane</keyword>
<keyword evidence="3" id="KW-1185">Reference proteome</keyword>
<comment type="caution">
    <text evidence="2">The sequence shown here is derived from an EMBL/GenBank/DDBJ whole genome shotgun (WGS) entry which is preliminary data.</text>
</comment>
<evidence type="ECO:0000313" key="2">
    <source>
        <dbReference type="EMBL" id="MDQ0362490.1"/>
    </source>
</evidence>
<keyword evidence="1" id="KW-0812">Transmembrane</keyword>
<reference evidence="2 3" key="1">
    <citation type="submission" date="2023-07" db="EMBL/GenBank/DDBJ databases">
        <title>Genomic Encyclopedia of Type Strains, Phase IV (KMG-IV): sequencing the most valuable type-strain genomes for metagenomic binning, comparative biology and taxonomic classification.</title>
        <authorList>
            <person name="Goeker M."/>
        </authorList>
    </citation>
    <scope>NUCLEOTIDE SEQUENCE [LARGE SCALE GENOMIC DNA]</scope>
    <source>
        <strain evidence="2 3">DSM 16784</strain>
    </source>
</reference>
<organism evidence="2 3">
    <name type="scientific">Breznakia pachnodae</name>
    <dbReference type="NCBI Taxonomy" id="265178"/>
    <lineage>
        <taxon>Bacteria</taxon>
        <taxon>Bacillati</taxon>
        <taxon>Bacillota</taxon>
        <taxon>Erysipelotrichia</taxon>
        <taxon>Erysipelotrichales</taxon>
        <taxon>Erysipelotrichaceae</taxon>
        <taxon>Breznakia</taxon>
    </lineage>
</organism>
<accession>A0ABU0E6Q6</accession>
<sequence length="71" mass="7994">MKIDIISVIISIVSIIVSILNAMLIRKKRIVDYRILQESGRVMITKNGNQLIYSRVIKIVPVSGTIGKKEI</sequence>
<proteinExistence type="predicted"/>